<comment type="caution">
    <text evidence="2">The sequence shown here is derived from an EMBL/GenBank/DDBJ whole genome shotgun (WGS) entry which is preliminary data.</text>
</comment>
<gene>
    <name evidence="2" type="ORF">CVT24_001510</name>
</gene>
<protein>
    <submittedName>
        <fullName evidence="2">Uncharacterized protein</fullName>
    </submittedName>
</protein>
<feature type="compositionally biased region" description="Polar residues" evidence="1">
    <location>
        <begin position="99"/>
        <end position="113"/>
    </location>
</feature>
<dbReference type="InParanoid" id="A0A409YFC2"/>
<accession>A0A409YFC2</accession>
<sequence length="180" mass="19701">MSSVQNNIPMIPVIDELLVPSATAPAEHKKKVQEYNEMLEDIYQREVELTRIKSHLLSMRDEIVEEAQIYGGAEAMESIIAASTILNINSYSDEGLDSDSASGSENNVLSDGTGSTGIAPYKAAAKASKPRPKIKGTMKSKGTGYRRSKVPDAQLGASWDYRLDVNRGGRRSVDEERPEL</sequence>
<dbReference type="EMBL" id="NHTK01001224">
    <property type="protein sequence ID" value="PPR01681.1"/>
    <property type="molecule type" value="Genomic_DNA"/>
</dbReference>
<evidence type="ECO:0000256" key="1">
    <source>
        <dbReference type="SAM" id="MobiDB-lite"/>
    </source>
</evidence>
<proteinExistence type="predicted"/>
<feature type="region of interest" description="Disordered" evidence="1">
    <location>
        <begin position="92"/>
        <end position="151"/>
    </location>
</feature>
<name>A0A409YFC2_9AGAR</name>
<dbReference type="Proteomes" id="UP000284842">
    <property type="component" value="Unassembled WGS sequence"/>
</dbReference>
<reference evidence="2 3" key="1">
    <citation type="journal article" date="2018" name="Evol. Lett.">
        <title>Horizontal gene cluster transfer increased hallucinogenic mushroom diversity.</title>
        <authorList>
            <person name="Reynolds H.T."/>
            <person name="Vijayakumar V."/>
            <person name="Gluck-Thaler E."/>
            <person name="Korotkin H.B."/>
            <person name="Matheny P.B."/>
            <person name="Slot J.C."/>
        </authorList>
    </citation>
    <scope>NUCLEOTIDE SEQUENCE [LARGE SCALE GENOMIC DNA]</scope>
    <source>
        <strain evidence="2 3">2629</strain>
    </source>
</reference>
<organism evidence="2 3">
    <name type="scientific">Panaeolus cyanescens</name>
    <dbReference type="NCBI Taxonomy" id="181874"/>
    <lineage>
        <taxon>Eukaryota</taxon>
        <taxon>Fungi</taxon>
        <taxon>Dikarya</taxon>
        <taxon>Basidiomycota</taxon>
        <taxon>Agaricomycotina</taxon>
        <taxon>Agaricomycetes</taxon>
        <taxon>Agaricomycetidae</taxon>
        <taxon>Agaricales</taxon>
        <taxon>Agaricineae</taxon>
        <taxon>Galeropsidaceae</taxon>
        <taxon>Panaeolus</taxon>
    </lineage>
</organism>
<evidence type="ECO:0000313" key="3">
    <source>
        <dbReference type="Proteomes" id="UP000284842"/>
    </source>
</evidence>
<feature type="compositionally biased region" description="Basic residues" evidence="1">
    <location>
        <begin position="128"/>
        <end position="148"/>
    </location>
</feature>
<dbReference type="OrthoDB" id="3042548at2759"/>
<keyword evidence="3" id="KW-1185">Reference proteome</keyword>
<evidence type="ECO:0000313" key="2">
    <source>
        <dbReference type="EMBL" id="PPR01681.1"/>
    </source>
</evidence>
<dbReference type="AlphaFoldDB" id="A0A409YFC2"/>